<dbReference type="AlphaFoldDB" id="A0A5C3NDL7"/>
<dbReference type="PANTHER" id="PTHR40635">
    <property type="match status" value="1"/>
</dbReference>
<dbReference type="EMBL" id="ML213504">
    <property type="protein sequence ID" value="TFK55979.1"/>
    <property type="molecule type" value="Genomic_DNA"/>
</dbReference>
<feature type="region of interest" description="Disordered" evidence="1">
    <location>
        <begin position="355"/>
        <end position="374"/>
    </location>
</feature>
<feature type="compositionally biased region" description="Basic and acidic residues" evidence="1">
    <location>
        <begin position="145"/>
        <end position="154"/>
    </location>
</feature>
<sequence length="415" mass="45855">MPFRARNLFYLRISARDVIPLYLYLDDRHIEWMSDRVLQHVLADLRPLIGPKIKAEAQLAEGQGGKKGSVEVYRGDFYQFAWFFRGTEPHSVLMKTRNFVAGPDRPKGQMLPPPPSAPQSKPTRGQKRKQSAASASAKQKKPKGKGKERARTRELDEEELEDFESEEEVMAEDDDADYTPRSRSTRARTSLRSRRHPEEDAIEVDSDSPAEDVDMAEGTNAEPVVKQETEDILPATPAPGAPEPRISSTTGKPIHRVVINVDEEESKPKPILQLNYKNSPISGRCLCVVVEPWPPIRSASRAPSLAPTGLRRPSIAPPDFVPSTAVRARTPLFLPEDERGETPVPSALLGQRALPPVPLFNDAPSNGGDGEYDESGMMAFSQVLNSAGDLRGMEADDDDIDGSVLFGDADETREL</sequence>
<gene>
    <name evidence="2" type="ORF">OE88DRAFT_1652529</name>
</gene>
<feature type="region of interest" description="Disordered" evidence="1">
    <location>
        <begin position="391"/>
        <end position="415"/>
    </location>
</feature>
<dbReference type="PANTHER" id="PTHR40635:SF1">
    <property type="match status" value="1"/>
</dbReference>
<evidence type="ECO:0000313" key="3">
    <source>
        <dbReference type="Proteomes" id="UP000305948"/>
    </source>
</evidence>
<reference evidence="2 3" key="1">
    <citation type="journal article" date="2019" name="Nat. Ecol. Evol.">
        <title>Megaphylogeny resolves global patterns of mushroom evolution.</title>
        <authorList>
            <person name="Varga T."/>
            <person name="Krizsan K."/>
            <person name="Foldi C."/>
            <person name="Dima B."/>
            <person name="Sanchez-Garcia M."/>
            <person name="Sanchez-Ramirez S."/>
            <person name="Szollosi G.J."/>
            <person name="Szarkandi J.G."/>
            <person name="Papp V."/>
            <person name="Albert L."/>
            <person name="Andreopoulos W."/>
            <person name="Angelini C."/>
            <person name="Antonin V."/>
            <person name="Barry K.W."/>
            <person name="Bougher N.L."/>
            <person name="Buchanan P."/>
            <person name="Buyck B."/>
            <person name="Bense V."/>
            <person name="Catcheside P."/>
            <person name="Chovatia M."/>
            <person name="Cooper J."/>
            <person name="Damon W."/>
            <person name="Desjardin D."/>
            <person name="Finy P."/>
            <person name="Geml J."/>
            <person name="Haridas S."/>
            <person name="Hughes K."/>
            <person name="Justo A."/>
            <person name="Karasinski D."/>
            <person name="Kautmanova I."/>
            <person name="Kiss B."/>
            <person name="Kocsube S."/>
            <person name="Kotiranta H."/>
            <person name="LaButti K.M."/>
            <person name="Lechner B.E."/>
            <person name="Liimatainen K."/>
            <person name="Lipzen A."/>
            <person name="Lukacs Z."/>
            <person name="Mihaltcheva S."/>
            <person name="Morgado L.N."/>
            <person name="Niskanen T."/>
            <person name="Noordeloos M.E."/>
            <person name="Ohm R.A."/>
            <person name="Ortiz-Santana B."/>
            <person name="Ovrebo C."/>
            <person name="Racz N."/>
            <person name="Riley R."/>
            <person name="Savchenko A."/>
            <person name="Shiryaev A."/>
            <person name="Soop K."/>
            <person name="Spirin V."/>
            <person name="Szebenyi C."/>
            <person name="Tomsovsky M."/>
            <person name="Tulloss R.E."/>
            <person name="Uehling J."/>
            <person name="Grigoriev I.V."/>
            <person name="Vagvolgyi C."/>
            <person name="Papp T."/>
            <person name="Martin F.M."/>
            <person name="Miettinen O."/>
            <person name="Hibbett D.S."/>
            <person name="Nagy L.G."/>
        </authorList>
    </citation>
    <scope>NUCLEOTIDE SEQUENCE [LARGE SCALE GENOMIC DNA]</scope>
    <source>
        <strain evidence="2 3">OMC1185</strain>
    </source>
</reference>
<proteinExistence type="predicted"/>
<accession>A0A5C3NDL7</accession>
<dbReference type="OrthoDB" id="5374757at2759"/>
<evidence type="ECO:0000256" key="1">
    <source>
        <dbReference type="SAM" id="MobiDB-lite"/>
    </source>
</evidence>
<feature type="compositionally biased region" description="Basic residues" evidence="1">
    <location>
        <begin position="183"/>
        <end position="195"/>
    </location>
</feature>
<feature type="region of interest" description="Disordered" evidence="1">
    <location>
        <begin position="100"/>
        <end position="253"/>
    </location>
</feature>
<feature type="compositionally biased region" description="Acidic residues" evidence="1">
    <location>
        <begin position="155"/>
        <end position="177"/>
    </location>
</feature>
<feature type="compositionally biased region" description="Acidic residues" evidence="1">
    <location>
        <begin position="200"/>
        <end position="215"/>
    </location>
</feature>
<name>A0A5C3NDL7_9AGAM</name>
<dbReference type="Proteomes" id="UP000305948">
    <property type="component" value="Unassembled WGS sequence"/>
</dbReference>
<feature type="region of interest" description="Disordered" evidence="1">
    <location>
        <begin position="298"/>
        <end position="322"/>
    </location>
</feature>
<organism evidence="2 3">
    <name type="scientific">Heliocybe sulcata</name>
    <dbReference type="NCBI Taxonomy" id="5364"/>
    <lineage>
        <taxon>Eukaryota</taxon>
        <taxon>Fungi</taxon>
        <taxon>Dikarya</taxon>
        <taxon>Basidiomycota</taxon>
        <taxon>Agaricomycotina</taxon>
        <taxon>Agaricomycetes</taxon>
        <taxon>Gloeophyllales</taxon>
        <taxon>Gloeophyllaceae</taxon>
        <taxon>Heliocybe</taxon>
    </lineage>
</organism>
<evidence type="ECO:0000313" key="2">
    <source>
        <dbReference type="EMBL" id="TFK55979.1"/>
    </source>
</evidence>
<protein>
    <submittedName>
        <fullName evidence="2">Uncharacterized protein</fullName>
    </submittedName>
</protein>
<keyword evidence="3" id="KW-1185">Reference proteome</keyword>